<evidence type="ECO:0000256" key="1">
    <source>
        <dbReference type="ARBA" id="ARBA00012528"/>
    </source>
</evidence>
<sequence>MMKYKVPTTPINYALWYTYVSEELPLLNERLEALIANNEICPPVQSASLYREFVADPKDATTWALRSSVDKMLQHIDQSLTDTHNDTNNFQKNVEQTFGEINNVENDALSFEEVVVLLKKLQGDSKKIHRSTAFFSETLATAKGEIESLKAALKKSQQQALYDSLTGLLNRHAFDTEVSAYLESQTQGLCLILADIDHFKSFNDEWGHLLGDQVLKVVGRKLNDSMRDGASAYRFGGEEFVILVPSSQLRIARHMAESIRKMIEKLSLKDKRSGETIKNITLSFGVVEYQPEESLSSFIARADTFLYEAKRLGRNRVLPL</sequence>
<feature type="domain" description="GGDEF" evidence="2">
    <location>
        <begin position="187"/>
        <end position="320"/>
    </location>
</feature>
<dbReference type="CDD" id="cd01949">
    <property type="entry name" value="GGDEF"/>
    <property type="match status" value="1"/>
</dbReference>
<dbReference type="InterPro" id="IPR000160">
    <property type="entry name" value="GGDEF_dom"/>
</dbReference>
<accession>A0ABQ6DZ06</accession>
<dbReference type="PANTHER" id="PTHR45138:SF2">
    <property type="entry name" value="DIGUANYLATE CYCLASE VDCA"/>
    <property type="match status" value="1"/>
</dbReference>
<comment type="caution">
    <text evidence="3">The sequence shown here is derived from an EMBL/GenBank/DDBJ whole genome shotgun (WGS) entry which is preliminary data.</text>
</comment>
<organism evidence="3 4">
    <name type="scientific">Psychromonas marina</name>
    <dbReference type="NCBI Taxonomy" id="88364"/>
    <lineage>
        <taxon>Bacteria</taxon>
        <taxon>Pseudomonadati</taxon>
        <taxon>Pseudomonadota</taxon>
        <taxon>Gammaproteobacteria</taxon>
        <taxon>Alteromonadales</taxon>
        <taxon>Psychromonadaceae</taxon>
        <taxon>Psychromonas</taxon>
    </lineage>
</organism>
<reference evidence="4" key="1">
    <citation type="journal article" date="2019" name="Int. J. Syst. Evol. Microbiol.">
        <title>The Global Catalogue of Microorganisms (GCM) 10K type strain sequencing project: providing services to taxonomists for standard genome sequencing and annotation.</title>
        <authorList>
            <consortium name="The Broad Institute Genomics Platform"/>
            <consortium name="The Broad Institute Genome Sequencing Center for Infectious Disease"/>
            <person name="Wu L."/>
            <person name="Ma J."/>
        </authorList>
    </citation>
    <scope>NUCLEOTIDE SEQUENCE [LARGE SCALE GENOMIC DNA]</scope>
    <source>
        <strain evidence="4">NBRC 103166</strain>
    </source>
</reference>
<dbReference type="EC" id="2.7.7.65" evidence="1"/>
<evidence type="ECO:0000313" key="4">
    <source>
        <dbReference type="Proteomes" id="UP001157353"/>
    </source>
</evidence>
<dbReference type="SUPFAM" id="SSF55073">
    <property type="entry name" value="Nucleotide cyclase"/>
    <property type="match status" value="1"/>
</dbReference>
<proteinExistence type="predicted"/>
<evidence type="ECO:0000259" key="2">
    <source>
        <dbReference type="PROSITE" id="PS50887"/>
    </source>
</evidence>
<keyword evidence="4" id="KW-1185">Reference proteome</keyword>
<dbReference type="InterPro" id="IPR050469">
    <property type="entry name" value="Diguanylate_Cyclase"/>
</dbReference>
<dbReference type="InterPro" id="IPR029787">
    <property type="entry name" value="Nucleotide_cyclase"/>
</dbReference>
<protein>
    <recommendedName>
        <fullName evidence="1">diguanylate cyclase</fullName>
        <ecNumber evidence="1">2.7.7.65</ecNumber>
    </recommendedName>
</protein>
<gene>
    <name evidence="3" type="ORF">GCM10007916_12820</name>
</gene>
<dbReference type="SMART" id="SM00267">
    <property type="entry name" value="GGDEF"/>
    <property type="match status" value="1"/>
</dbReference>
<dbReference type="EMBL" id="BSPQ01000002">
    <property type="protein sequence ID" value="GLS90215.1"/>
    <property type="molecule type" value="Genomic_DNA"/>
</dbReference>
<evidence type="ECO:0000313" key="3">
    <source>
        <dbReference type="EMBL" id="GLS90215.1"/>
    </source>
</evidence>
<dbReference type="Proteomes" id="UP001157353">
    <property type="component" value="Unassembled WGS sequence"/>
</dbReference>
<dbReference type="PANTHER" id="PTHR45138">
    <property type="entry name" value="REGULATORY COMPONENTS OF SENSORY TRANSDUCTION SYSTEM"/>
    <property type="match status" value="1"/>
</dbReference>
<dbReference type="InterPro" id="IPR043128">
    <property type="entry name" value="Rev_trsase/Diguanyl_cyclase"/>
</dbReference>
<name>A0ABQ6DZ06_9GAMM</name>
<dbReference type="Gene3D" id="3.30.70.270">
    <property type="match status" value="1"/>
</dbReference>
<dbReference type="Pfam" id="PF00990">
    <property type="entry name" value="GGDEF"/>
    <property type="match status" value="1"/>
</dbReference>
<dbReference type="NCBIfam" id="TIGR00254">
    <property type="entry name" value="GGDEF"/>
    <property type="match status" value="1"/>
</dbReference>
<dbReference type="PROSITE" id="PS50887">
    <property type="entry name" value="GGDEF"/>
    <property type="match status" value="1"/>
</dbReference>